<gene>
    <name evidence="1" type="ORF">LX59_03082</name>
</gene>
<sequence length="271" mass="30369">MVKARVDSLPQDKRAKAAVKCWSALKNTFGCTYKKIDPNQFTDAVSLVARLELEGEFLGKDDQPKLEPFAQIIGRPLKPIERWIVYTDGSDKEQYRPIPIDSFVMTPAKLLYVMANTPDAPIPTQDLFDFVVAALSKLKAIRSARAVPQEVFNEGAKMVAQRFLEGDFLGKEPKPKPITLNQLDLAMLYTFSSAAMQLCDMGERMKPAIEALRPMGLFGVNARLESCRLAVSHFYKQMGPQMEAAAQKEKLLNEWMDLGAAEDRSRPIIRG</sequence>
<dbReference type="Proteomes" id="UP000319627">
    <property type="component" value="Unassembled WGS sequence"/>
</dbReference>
<evidence type="ECO:0000313" key="1">
    <source>
        <dbReference type="EMBL" id="TWH63831.1"/>
    </source>
</evidence>
<keyword evidence="2" id="KW-1185">Reference proteome</keyword>
<protein>
    <submittedName>
        <fullName evidence="1">Uncharacterized protein</fullName>
    </submittedName>
</protein>
<dbReference type="EMBL" id="VLKG01000018">
    <property type="protein sequence ID" value="TWH63831.1"/>
    <property type="molecule type" value="Genomic_DNA"/>
</dbReference>
<evidence type="ECO:0000313" key="2">
    <source>
        <dbReference type="Proteomes" id="UP000319627"/>
    </source>
</evidence>
<accession>A0A562HYL3</accession>
<dbReference type="OrthoDB" id="1042522at2"/>
<proteinExistence type="predicted"/>
<dbReference type="AlphaFoldDB" id="A0A562HYL3"/>
<comment type="caution">
    <text evidence="1">The sequence shown here is derived from an EMBL/GenBank/DDBJ whole genome shotgun (WGS) entry which is preliminary data.</text>
</comment>
<organism evidence="1 2">
    <name type="scientific">Azomonas agilis</name>
    <dbReference type="NCBI Taxonomy" id="116849"/>
    <lineage>
        <taxon>Bacteria</taxon>
        <taxon>Pseudomonadati</taxon>
        <taxon>Pseudomonadota</taxon>
        <taxon>Gammaproteobacteria</taxon>
        <taxon>Pseudomonadales</taxon>
        <taxon>Pseudomonadaceae</taxon>
        <taxon>Azomonas</taxon>
    </lineage>
</organism>
<reference evidence="1 2" key="1">
    <citation type="submission" date="2019-07" db="EMBL/GenBank/DDBJ databases">
        <title>Genomic Encyclopedia of Type Strains, Phase I: the one thousand microbial genomes (KMG-I) project.</title>
        <authorList>
            <person name="Kyrpides N."/>
        </authorList>
    </citation>
    <scope>NUCLEOTIDE SEQUENCE [LARGE SCALE GENOMIC DNA]</scope>
    <source>
        <strain evidence="1 2">DSM 375</strain>
    </source>
</reference>
<dbReference type="RefSeq" id="WP_144573341.1">
    <property type="nucleotide sequence ID" value="NZ_VLKG01000018.1"/>
</dbReference>
<name>A0A562HYL3_9GAMM</name>